<dbReference type="PANTHER" id="PTHR42941">
    <property type="entry name" value="SLL1037 PROTEIN"/>
    <property type="match status" value="1"/>
</dbReference>
<dbReference type="PANTHER" id="PTHR42941:SF1">
    <property type="entry name" value="SLL1037 PROTEIN"/>
    <property type="match status" value="1"/>
</dbReference>
<dbReference type="RefSeq" id="WP_173006132.1">
    <property type="nucleotide sequence ID" value="NZ_CP120863.1"/>
</dbReference>
<reference evidence="2 3" key="1">
    <citation type="submission" date="2023-03" db="EMBL/GenBank/DDBJ databases">
        <title>Roseibium porphyridii sp. nov. and Roseibium rhodosorbium sp. nov. isolated from marine algae, Porphyridium cruentum and Rhodosorus marinus, respectively.</title>
        <authorList>
            <person name="Lee M.W."/>
            <person name="Choi B.J."/>
            <person name="Lee J.K."/>
            <person name="Choi D.G."/>
            <person name="Baek J.H."/>
            <person name="Bayburt H."/>
            <person name="Kim J.M."/>
            <person name="Han D.M."/>
            <person name="Kim K.H."/>
            <person name="Jeon C.O."/>
        </authorList>
    </citation>
    <scope>NUCLEOTIDE SEQUENCE [LARGE SCALE GENOMIC DNA]</scope>
    <source>
        <strain evidence="2 3">KMA01</strain>
    </source>
</reference>
<keyword evidence="3" id="KW-1185">Reference proteome</keyword>
<dbReference type="Pfam" id="PF16868">
    <property type="entry name" value="NMT1_3"/>
    <property type="match status" value="1"/>
</dbReference>
<organism evidence="2 3">
    <name type="scientific">Roseibium porphyridii</name>
    <dbReference type="NCBI Taxonomy" id="2866279"/>
    <lineage>
        <taxon>Bacteria</taxon>
        <taxon>Pseudomonadati</taxon>
        <taxon>Pseudomonadota</taxon>
        <taxon>Alphaproteobacteria</taxon>
        <taxon>Hyphomicrobiales</taxon>
        <taxon>Stappiaceae</taxon>
        <taxon>Roseibium</taxon>
    </lineage>
</organism>
<dbReference type="Proteomes" id="UP001209803">
    <property type="component" value="Chromosome"/>
</dbReference>
<gene>
    <name evidence="2" type="ORF">K1718_23020</name>
</gene>
<feature type="chain" id="PRO_5045347618" evidence="1">
    <location>
        <begin position="22"/>
        <end position="325"/>
    </location>
</feature>
<sequence>MRRLSLATVLATTLIASSSWAEEVTLKMATIAPSLGQAITMATFANIVTENLDDVTIEVAAGGAATVHMLEVAKRNLDMSMGSPTIHSLLSNKRAMYKDVENHEELAGNISQLMAFPWGAYHFAVRPDSGIEYLDDIEGTTVFLGPQGGGAYNAAKGWIQSTTGLVAGEDYDAIKANWKTGFQAFLDGKIDMYVNGCIDPCQQFIQFTETEKVRFIGPEDDSGDAVDKFLGKFRHRTEVPAGLYANQVNDGPVKSNDTGVSIAVRTDLDEELVYNMTKAFWENVDSIASDAPWAKALTPEYAAKAEGTIKLHPGAERYYKEIGAL</sequence>
<evidence type="ECO:0000313" key="3">
    <source>
        <dbReference type="Proteomes" id="UP001209803"/>
    </source>
</evidence>
<dbReference type="Gene3D" id="3.40.190.10">
    <property type="entry name" value="Periplasmic binding protein-like II"/>
    <property type="match status" value="2"/>
</dbReference>
<dbReference type="NCBIfam" id="TIGR02122">
    <property type="entry name" value="TRAP_TAXI"/>
    <property type="match status" value="1"/>
</dbReference>
<name>A0ABY8F0L5_9HYPH</name>
<evidence type="ECO:0000256" key="1">
    <source>
        <dbReference type="SAM" id="SignalP"/>
    </source>
</evidence>
<feature type="signal peptide" evidence="1">
    <location>
        <begin position="1"/>
        <end position="21"/>
    </location>
</feature>
<protein>
    <submittedName>
        <fullName evidence="2">TAXI family TRAP transporter solute-binding subunit</fullName>
    </submittedName>
</protein>
<proteinExistence type="predicted"/>
<dbReference type="EMBL" id="CP120863">
    <property type="protein sequence ID" value="WFE89002.1"/>
    <property type="molecule type" value="Genomic_DNA"/>
</dbReference>
<dbReference type="SUPFAM" id="SSF53850">
    <property type="entry name" value="Periplasmic binding protein-like II"/>
    <property type="match status" value="1"/>
</dbReference>
<evidence type="ECO:0000313" key="2">
    <source>
        <dbReference type="EMBL" id="WFE89002.1"/>
    </source>
</evidence>
<dbReference type="InterPro" id="IPR011852">
    <property type="entry name" value="TRAP_TAXI"/>
</dbReference>
<accession>A0ABY8F0L5</accession>
<keyword evidence="1" id="KW-0732">Signal</keyword>